<evidence type="ECO:0000313" key="2">
    <source>
        <dbReference type="EMBL" id="GBE85478.1"/>
    </source>
</evidence>
<dbReference type="GeneID" id="38782395"/>
<sequence length="272" mass="29553">MSRCSVPCSILTNGTLSALQCSSSNSAYGCSAICPNTDLAGLGVRAAFYGQSVLNTLLVVFSPRDAVASAWASTLLTGGLVIAAIVQKINTNITLHHALLTLNFATISCISSLAVAPLLPIWCLRPSDYYARELARNAISGPNTLHGDADGNVLVSEVYVNTHKKKIKAEQNKERLILSLALLTQVVLQWAWGIILFVSPAYNQTCINANTILVFFLKPITAKEINDTTFVIWPLWLIFSLGITMILTIVLAISGHSRAHIYSSRRIFRYSV</sequence>
<dbReference type="Proteomes" id="UP000287166">
    <property type="component" value="Unassembled WGS sequence"/>
</dbReference>
<dbReference type="AlphaFoldDB" id="A0A401GTC3"/>
<protein>
    <submittedName>
        <fullName evidence="2">Uncharacterized protein</fullName>
    </submittedName>
</protein>
<reference evidence="2 3" key="1">
    <citation type="journal article" date="2018" name="Sci. Rep.">
        <title>Genome sequence of the cauliflower mushroom Sparassis crispa (Hanabiratake) and its association with beneficial usage.</title>
        <authorList>
            <person name="Kiyama R."/>
            <person name="Furutani Y."/>
            <person name="Kawaguchi K."/>
            <person name="Nakanishi T."/>
        </authorList>
    </citation>
    <scope>NUCLEOTIDE SEQUENCE [LARGE SCALE GENOMIC DNA]</scope>
</reference>
<feature type="transmembrane region" description="Helical" evidence="1">
    <location>
        <begin position="68"/>
        <end position="86"/>
    </location>
</feature>
<feature type="transmembrane region" description="Helical" evidence="1">
    <location>
        <begin position="231"/>
        <end position="253"/>
    </location>
</feature>
<evidence type="ECO:0000313" key="3">
    <source>
        <dbReference type="Proteomes" id="UP000287166"/>
    </source>
</evidence>
<gene>
    <name evidence="2" type="ORF">SCP_0706650</name>
</gene>
<keyword evidence="3" id="KW-1185">Reference proteome</keyword>
<comment type="caution">
    <text evidence="2">The sequence shown here is derived from an EMBL/GenBank/DDBJ whole genome shotgun (WGS) entry which is preliminary data.</text>
</comment>
<dbReference type="RefSeq" id="XP_027616391.1">
    <property type="nucleotide sequence ID" value="XM_027760590.1"/>
</dbReference>
<keyword evidence="1" id="KW-0812">Transmembrane</keyword>
<evidence type="ECO:0000256" key="1">
    <source>
        <dbReference type="SAM" id="Phobius"/>
    </source>
</evidence>
<feature type="transmembrane region" description="Helical" evidence="1">
    <location>
        <begin position="176"/>
        <end position="198"/>
    </location>
</feature>
<organism evidence="2 3">
    <name type="scientific">Sparassis crispa</name>
    <dbReference type="NCBI Taxonomy" id="139825"/>
    <lineage>
        <taxon>Eukaryota</taxon>
        <taxon>Fungi</taxon>
        <taxon>Dikarya</taxon>
        <taxon>Basidiomycota</taxon>
        <taxon>Agaricomycotina</taxon>
        <taxon>Agaricomycetes</taxon>
        <taxon>Polyporales</taxon>
        <taxon>Sparassidaceae</taxon>
        <taxon>Sparassis</taxon>
    </lineage>
</organism>
<dbReference type="OrthoDB" id="5427664at2759"/>
<keyword evidence="1" id="KW-1133">Transmembrane helix</keyword>
<proteinExistence type="predicted"/>
<accession>A0A401GTC3</accession>
<dbReference type="PROSITE" id="PS51257">
    <property type="entry name" value="PROKAR_LIPOPROTEIN"/>
    <property type="match status" value="1"/>
</dbReference>
<dbReference type="EMBL" id="BFAD01000007">
    <property type="protein sequence ID" value="GBE85478.1"/>
    <property type="molecule type" value="Genomic_DNA"/>
</dbReference>
<name>A0A401GTC3_9APHY</name>
<keyword evidence="1" id="KW-0472">Membrane</keyword>
<feature type="transmembrane region" description="Helical" evidence="1">
    <location>
        <begin position="98"/>
        <end position="124"/>
    </location>
</feature>
<dbReference type="InParanoid" id="A0A401GTC3"/>